<accession>A0A401G7F1</accession>
<dbReference type="STRING" id="139825.A0A401G7F1"/>
<dbReference type="InterPro" id="IPR005828">
    <property type="entry name" value="MFS_sugar_transport-like"/>
</dbReference>
<evidence type="ECO:0000313" key="7">
    <source>
        <dbReference type="Proteomes" id="UP000287166"/>
    </source>
</evidence>
<dbReference type="GeneID" id="38775013"/>
<feature type="transmembrane region" description="Helical" evidence="5">
    <location>
        <begin position="33"/>
        <end position="50"/>
    </location>
</feature>
<evidence type="ECO:0000256" key="4">
    <source>
        <dbReference type="ARBA" id="ARBA00023136"/>
    </source>
</evidence>
<evidence type="ECO:0008006" key="8">
    <source>
        <dbReference type="Google" id="ProtNLM"/>
    </source>
</evidence>
<organism evidence="6 7">
    <name type="scientific">Sparassis crispa</name>
    <dbReference type="NCBI Taxonomy" id="139825"/>
    <lineage>
        <taxon>Eukaryota</taxon>
        <taxon>Fungi</taxon>
        <taxon>Dikarya</taxon>
        <taxon>Basidiomycota</taxon>
        <taxon>Agaricomycotina</taxon>
        <taxon>Agaricomycetes</taxon>
        <taxon>Polyporales</taxon>
        <taxon>Sparassidaceae</taxon>
        <taxon>Sparassis</taxon>
    </lineage>
</organism>
<keyword evidence="3 5" id="KW-1133">Transmembrane helix</keyword>
<feature type="transmembrane region" description="Helical" evidence="5">
    <location>
        <begin position="222"/>
        <end position="245"/>
    </location>
</feature>
<dbReference type="Proteomes" id="UP000287166">
    <property type="component" value="Unassembled WGS sequence"/>
</dbReference>
<dbReference type="EMBL" id="BFAD01000001">
    <property type="protein sequence ID" value="GBE78096.1"/>
    <property type="molecule type" value="Genomic_DNA"/>
</dbReference>
<gene>
    <name evidence="6" type="ORF">SCP_0109780</name>
</gene>
<reference evidence="6 7" key="1">
    <citation type="journal article" date="2018" name="Sci. Rep.">
        <title>Genome sequence of the cauliflower mushroom Sparassis crispa (Hanabiratake) and its association with beneficial usage.</title>
        <authorList>
            <person name="Kiyama R."/>
            <person name="Furutani Y."/>
            <person name="Kawaguchi K."/>
            <person name="Nakanishi T."/>
        </authorList>
    </citation>
    <scope>NUCLEOTIDE SEQUENCE [LARGE SCALE GENOMIC DNA]</scope>
</reference>
<dbReference type="InterPro" id="IPR036259">
    <property type="entry name" value="MFS_trans_sf"/>
</dbReference>
<evidence type="ECO:0000256" key="1">
    <source>
        <dbReference type="ARBA" id="ARBA00004141"/>
    </source>
</evidence>
<protein>
    <recommendedName>
        <fullName evidence="8">Major facilitator superfamily (MFS) profile domain-containing protein</fullName>
    </recommendedName>
</protein>
<name>A0A401G7F1_9APHY</name>
<evidence type="ECO:0000256" key="2">
    <source>
        <dbReference type="ARBA" id="ARBA00022692"/>
    </source>
</evidence>
<sequence length="354" mass="39643">MVQLLNTIGIASGYFISYGTIHRHSSFSWRFPFGVQAVVSAIYAIGSAVLPHSPRWLRCAGRHAEAELTWVKLGVSAADVQKTNDNMQSEHTDNASWWTEAQQLWRKGVRTRTALGIFLMGMQQASGIDGMSVLSIIPHCRTVCTGVVLPSWIAFDYCIVRGLGSVWYHQRRMHFLCPVLRRQWGRRTSMIRGGSVIATAMLLIGTLYASHASNTAAGRYSIIVLPYIFVVGFIPSWAIVTRIICSEIQSMRTRAAVTSLGQCANWVSNLRLTVLLLKKSTRRLMPCLGGLRCTKEQTERDTLNCRVLMLGLLGVSRREWAGRIAVEREARYNSHKPRYLAINDDAVISGLMRQ</sequence>
<dbReference type="RefSeq" id="XP_027609009.1">
    <property type="nucleotide sequence ID" value="XM_027753208.1"/>
</dbReference>
<proteinExistence type="predicted"/>
<dbReference type="PANTHER" id="PTHR48022:SF2">
    <property type="entry name" value="PLASTIDIC GLUCOSE TRANSPORTER 4"/>
    <property type="match status" value="1"/>
</dbReference>
<evidence type="ECO:0000256" key="3">
    <source>
        <dbReference type="ARBA" id="ARBA00022989"/>
    </source>
</evidence>
<feature type="transmembrane region" description="Helical" evidence="5">
    <location>
        <begin position="114"/>
        <end position="137"/>
    </location>
</feature>
<dbReference type="PANTHER" id="PTHR48022">
    <property type="entry name" value="PLASTIDIC GLUCOSE TRANSPORTER 4"/>
    <property type="match status" value="1"/>
</dbReference>
<dbReference type="OrthoDB" id="5399138at2759"/>
<dbReference type="Pfam" id="PF00083">
    <property type="entry name" value="Sugar_tr"/>
    <property type="match status" value="2"/>
</dbReference>
<evidence type="ECO:0000313" key="6">
    <source>
        <dbReference type="EMBL" id="GBE78096.1"/>
    </source>
</evidence>
<dbReference type="SUPFAM" id="SSF103473">
    <property type="entry name" value="MFS general substrate transporter"/>
    <property type="match status" value="1"/>
</dbReference>
<keyword evidence="4 5" id="KW-0472">Membrane</keyword>
<dbReference type="GO" id="GO:0005351">
    <property type="term" value="F:carbohydrate:proton symporter activity"/>
    <property type="evidence" value="ECO:0007669"/>
    <property type="project" value="TreeGrafter"/>
</dbReference>
<comment type="caution">
    <text evidence="6">The sequence shown here is derived from an EMBL/GenBank/DDBJ whole genome shotgun (WGS) entry which is preliminary data.</text>
</comment>
<dbReference type="AlphaFoldDB" id="A0A401G7F1"/>
<feature type="transmembrane region" description="Helical" evidence="5">
    <location>
        <begin position="149"/>
        <end position="168"/>
    </location>
</feature>
<dbReference type="InterPro" id="IPR050360">
    <property type="entry name" value="MFS_Sugar_Transporters"/>
</dbReference>
<dbReference type="GO" id="GO:0016020">
    <property type="term" value="C:membrane"/>
    <property type="evidence" value="ECO:0007669"/>
    <property type="project" value="UniProtKB-SubCell"/>
</dbReference>
<keyword evidence="2 5" id="KW-0812">Transmembrane</keyword>
<dbReference type="Gene3D" id="1.20.1250.20">
    <property type="entry name" value="MFS general substrate transporter like domains"/>
    <property type="match status" value="1"/>
</dbReference>
<feature type="transmembrane region" description="Helical" evidence="5">
    <location>
        <begin position="189"/>
        <end position="210"/>
    </location>
</feature>
<evidence type="ECO:0000256" key="5">
    <source>
        <dbReference type="SAM" id="Phobius"/>
    </source>
</evidence>
<comment type="subcellular location">
    <subcellularLocation>
        <location evidence="1">Membrane</location>
        <topology evidence="1">Multi-pass membrane protein</topology>
    </subcellularLocation>
</comment>
<keyword evidence="7" id="KW-1185">Reference proteome</keyword>
<dbReference type="InParanoid" id="A0A401G7F1"/>